<dbReference type="InterPro" id="IPR023393">
    <property type="entry name" value="START-like_dom_sf"/>
</dbReference>
<organism evidence="1 2">
    <name type="scientific">Paractinoplanes hotanensis</name>
    <dbReference type="NCBI Taxonomy" id="2906497"/>
    <lineage>
        <taxon>Bacteria</taxon>
        <taxon>Bacillati</taxon>
        <taxon>Actinomycetota</taxon>
        <taxon>Actinomycetes</taxon>
        <taxon>Micromonosporales</taxon>
        <taxon>Micromonosporaceae</taxon>
        <taxon>Paractinoplanes</taxon>
    </lineage>
</organism>
<protein>
    <submittedName>
        <fullName evidence="1">SRPBCC family protein</fullName>
    </submittedName>
</protein>
<accession>A0ABT0Y4Y6</accession>
<comment type="caution">
    <text evidence="1">The sequence shown here is derived from an EMBL/GenBank/DDBJ whole genome shotgun (WGS) entry which is preliminary data.</text>
</comment>
<dbReference type="InterPro" id="IPR019587">
    <property type="entry name" value="Polyketide_cyclase/dehydratase"/>
</dbReference>
<keyword evidence="2" id="KW-1185">Reference proteome</keyword>
<sequence length="161" mass="17287">MTAATGRFALPMPPHEAFHLFTPRGEQLWAEGWQPHFPASTTDDTEPGTVFVTTAHDRVTTWVVVDRVAGRTIRYARVVPGVTAGTVRVDLHPAAGGTEVTVSYDLTALAAEAEPDLRDFFAGFGRYLESWREAIGAIRSGEWRTGGSTAAAPRPAPPTGA</sequence>
<evidence type="ECO:0000313" key="2">
    <source>
        <dbReference type="Proteomes" id="UP001523216"/>
    </source>
</evidence>
<dbReference type="Pfam" id="PF10604">
    <property type="entry name" value="Polyketide_cyc2"/>
    <property type="match status" value="1"/>
</dbReference>
<dbReference type="EMBL" id="JAMQOL010000032">
    <property type="protein sequence ID" value="MCM4080583.1"/>
    <property type="molecule type" value="Genomic_DNA"/>
</dbReference>
<proteinExistence type="predicted"/>
<dbReference type="RefSeq" id="WP_251800362.1">
    <property type="nucleotide sequence ID" value="NZ_JAMQOL010000032.1"/>
</dbReference>
<evidence type="ECO:0000313" key="1">
    <source>
        <dbReference type="EMBL" id="MCM4080583.1"/>
    </source>
</evidence>
<dbReference type="Proteomes" id="UP001523216">
    <property type="component" value="Unassembled WGS sequence"/>
</dbReference>
<gene>
    <name evidence="1" type="ORF">LXN57_23680</name>
</gene>
<name>A0ABT0Y4Y6_9ACTN</name>
<dbReference type="SUPFAM" id="SSF55961">
    <property type="entry name" value="Bet v1-like"/>
    <property type="match status" value="1"/>
</dbReference>
<dbReference type="Gene3D" id="3.30.530.20">
    <property type="match status" value="1"/>
</dbReference>
<reference evidence="1 2" key="1">
    <citation type="submission" date="2022-06" db="EMBL/GenBank/DDBJ databases">
        <title>Actinoplanes abujensis sp. nov., isolated from Nigerian arid soil.</title>
        <authorList>
            <person name="Ding P."/>
        </authorList>
    </citation>
    <scope>NUCLEOTIDE SEQUENCE [LARGE SCALE GENOMIC DNA]</scope>
    <source>
        <strain evidence="2">TRM88002</strain>
    </source>
</reference>